<evidence type="ECO:0000313" key="1">
    <source>
        <dbReference type="EMBL" id="CAL1359993.1"/>
    </source>
</evidence>
<accession>A0AAV2CVW2</accession>
<sequence length="112" mass="12332">MAAATRAVIEDHLTSVCNHTDSLDTRIQELGANLTLHINNLELQATDAHACLLATESQIHDLLTKADSHSLQFATITTRIDGIDRRFDNFDQRFDEAFRQLDCSSSANSGCG</sequence>
<dbReference type="Proteomes" id="UP001497516">
    <property type="component" value="Chromosome 10"/>
</dbReference>
<evidence type="ECO:0000313" key="2">
    <source>
        <dbReference type="Proteomes" id="UP001497516"/>
    </source>
</evidence>
<name>A0AAV2CVW2_9ROSI</name>
<organism evidence="1 2">
    <name type="scientific">Linum trigynum</name>
    <dbReference type="NCBI Taxonomy" id="586398"/>
    <lineage>
        <taxon>Eukaryota</taxon>
        <taxon>Viridiplantae</taxon>
        <taxon>Streptophyta</taxon>
        <taxon>Embryophyta</taxon>
        <taxon>Tracheophyta</taxon>
        <taxon>Spermatophyta</taxon>
        <taxon>Magnoliopsida</taxon>
        <taxon>eudicotyledons</taxon>
        <taxon>Gunneridae</taxon>
        <taxon>Pentapetalae</taxon>
        <taxon>rosids</taxon>
        <taxon>fabids</taxon>
        <taxon>Malpighiales</taxon>
        <taxon>Linaceae</taxon>
        <taxon>Linum</taxon>
    </lineage>
</organism>
<gene>
    <name evidence="1" type="ORF">LTRI10_LOCUS7454</name>
</gene>
<proteinExistence type="predicted"/>
<dbReference type="AlphaFoldDB" id="A0AAV2CVW2"/>
<keyword evidence="2" id="KW-1185">Reference proteome</keyword>
<protein>
    <submittedName>
        <fullName evidence="1">Uncharacterized protein</fullName>
    </submittedName>
</protein>
<dbReference type="EMBL" id="OZ034814">
    <property type="protein sequence ID" value="CAL1359993.1"/>
    <property type="molecule type" value="Genomic_DNA"/>
</dbReference>
<reference evidence="1 2" key="1">
    <citation type="submission" date="2024-04" db="EMBL/GenBank/DDBJ databases">
        <authorList>
            <person name="Fracassetti M."/>
        </authorList>
    </citation>
    <scope>NUCLEOTIDE SEQUENCE [LARGE SCALE GENOMIC DNA]</scope>
</reference>